<dbReference type="Proteomes" id="UP000290289">
    <property type="component" value="Chromosome 10"/>
</dbReference>
<keyword evidence="3" id="KW-1185">Reference proteome</keyword>
<sequence length="244" mass="26817">MVSGNWFTFSHWRAISLTSRTGKQTHMGVGELVYPIALESIPISVSGNWFTFSQWRAWLVRAIGQYWHGWEPWCKIGTIMSHGDKSMVVRSRDAGRHGCESKVGAGLGQIMHSRKNLTISIESSGVLRTRPAPETRNNNPATNQTNTGQNVGRIKEILPAVGRKQSSSLRLSCSQQVRAIGIAAGAYAKLEEDIDCIIHDNIRINIVENPSSPYFSTDHITSSSSHASHLSPVSLPSGATLQLR</sequence>
<feature type="compositionally biased region" description="Polar residues" evidence="1">
    <location>
        <begin position="135"/>
        <end position="148"/>
    </location>
</feature>
<dbReference type="AlphaFoldDB" id="A0A498IWW4"/>
<feature type="region of interest" description="Disordered" evidence="1">
    <location>
        <begin position="129"/>
        <end position="148"/>
    </location>
</feature>
<dbReference type="EMBL" id="RDQH01000336">
    <property type="protein sequence ID" value="RXH87909.1"/>
    <property type="molecule type" value="Genomic_DNA"/>
</dbReference>
<proteinExistence type="predicted"/>
<accession>A0A498IWW4</accession>
<gene>
    <name evidence="2" type="ORF">DVH24_037554</name>
</gene>
<name>A0A498IWW4_MALDO</name>
<organism evidence="2 3">
    <name type="scientific">Malus domestica</name>
    <name type="common">Apple</name>
    <name type="synonym">Pyrus malus</name>
    <dbReference type="NCBI Taxonomy" id="3750"/>
    <lineage>
        <taxon>Eukaryota</taxon>
        <taxon>Viridiplantae</taxon>
        <taxon>Streptophyta</taxon>
        <taxon>Embryophyta</taxon>
        <taxon>Tracheophyta</taxon>
        <taxon>Spermatophyta</taxon>
        <taxon>Magnoliopsida</taxon>
        <taxon>eudicotyledons</taxon>
        <taxon>Gunneridae</taxon>
        <taxon>Pentapetalae</taxon>
        <taxon>rosids</taxon>
        <taxon>fabids</taxon>
        <taxon>Rosales</taxon>
        <taxon>Rosaceae</taxon>
        <taxon>Amygdaloideae</taxon>
        <taxon>Maleae</taxon>
        <taxon>Malus</taxon>
    </lineage>
</organism>
<protein>
    <submittedName>
        <fullName evidence="2">Uncharacterized protein</fullName>
    </submittedName>
</protein>
<comment type="caution">
    <text evidence="2">The sequence shown here is derived from an EMBL/GenBank/DDBJ whole genome shotgun (WGS) entry which is preliminary data.</text>
</comment>
<evidence type="ECO:0000313" key="3">
    <source>
        <dbReference type="Proteomes" id="UP000290289"/>
    </source>
</evidence>
<evidence type="ECO:0000313" key="2">
    <source>
        <dbReference type="EMBL" id="RXH87909.1"/>
    </source>
</evidence>
<reference evidence="2 3" key="1">
    <citation type="submission" date="2018-10" db="EMBL/GenBank/DDBJ databases">
        <title>A high-quality apple genome assembly.</title>
        <authorList>
            <person name="Hu J."/>
        </authorList>
    </citation>
    <scope>NUCLEOTIDE SEQUENCE [LARGE SCALE GENOMIC DNA]</scope>
    <source>
        <strain evidence="3">cv. HFTH1</strain>
        <tissue evidence="2">Young leaf</tissue>
    </source>
</reference>
<evidence type="ECO:0000256" key="1">
    <source>
        <dbReference type="SAM" id="MobiDB-lite"/>
    </source>
</evidence>